<feature type="binding site" evidence="10">
    <location>
        <position position="123"/>
    </location>
    <ligand>
        <name>Mn(2+)</name>
        <dbReference type="ChEBI" id="CHEBI:29035"/>
        <label>1</label>
    </ligand>
</feature>
<feature type="binding site" evidence="10">
    <location>
        <position position="228"/>
    </location>
    <ligand>
        <name>Mn(2+)</name>
        <dbReference type="ChEBI" id="CHEBI:29035"/>
        <label>1</label>
    </ligand>
</feature>
<dbReference type="PRINTS" id="PR00116">
    <property type="entry name" value="ARGINASE"/>
</dbReference>
<dbReference type="PIRSF" id="PIRSF036979">
    <property type="entry name" value="Arginase"/>
    <property type="match status" value="1"/>
</dbReference>
<evidence type="ECO:0000256" key="8">
    <source>
        <dbReference type="ARBA" id="ARBA00047391"/>
    </source>
</evidence>
<dbReference type="RefSeq" id="WP_152890704.1">
    <property type="nucleotide sequence ID" value="NZ_WHJC01000195.1"/>
</dbReference>
<dbReference type="GO" id="GO:0004053">
    <property type="term" value="F:arginase activity"/>
    <property type="evidence" value="ECO:0007669"/>
    <property type="project" value="UniProtKB-UniRule"/>
</dbReference>
<dbReference type="CDD" id="cd09989">
    <property type="entry name" value="Arginase"/>
    <property type="match status" value="1"/>
</dbReference>
<evidence type="ECO:0000256" key="5">
    <source>
        <dbReference type="ARBA" id="ARBA00022723"/>
    </source>
</evidence>
<accession>A0A6I1MVX4</accession>
<dbReference type="NCBIfam" id="TIGR01229">
    <property type="entry name" value="rocF_arginase"/>
    <property type="match status" value="1"/>
</dbReference>
<comment type="cofactor">
    <cofactor evidence="10 13">
        <name>Mn(2+)</name>
        <dbReference type="ChEBI" id="CHEBI:29035"/>
    </cofactor>
    <text evidence="10 13">Binds 2 manganese ions per subunit.</text>
</comment>
<keyword evidence="6 12" id="KW-0378">Hydrolase</keyword>
<dbReference type="PROSITE" id="PS01053">
    <property type="entry name" value="ARGINASE_1"/>
    <property type="match status" value="1"/>
</dbReference>
<dbReference type="AlphaFoldDB" id="A0A6I1MVX4"/>
<dbReference type="GO" id="GO:0006525">
    <property type="term" value="P:arginine metabolic process"/>
    <property type="evidence" value="ECO:0007669"/>
    <property type="project" value="UniProtKB-KW"/>
</dbReference>
<feature type="binding site" evidence="10">
    <location>
        <position position="127"/>
    </location>
    <ligand>
        <name>Mn(2+)</name>
        <dbReference type="ChEBI" id="CHEBI:29035"/>
        <label>1</label>
    </ligand>
</feature>
<comment type="pathway">
    <text evidence="1">Nitrogen metabolism; urea cycle; L-ornithine and urea from L-arginine: step 1/1.</text>
</comment>
<evidence type="ECO:0000256" key="4">
    <source>
        <dbReference type="ARBA" id="ARBA00022503"/>
    </source>
</evidence>
<keyword evidence="7 10" id="KW-0464">Manganese</keyword>
<organism evidence="14 15">
    <name type="scientific">Clostridium tarantellae</name>
    <dbReference type="NCBI Taxonomy" id="39493"/>
    <lineage>
        <taxon>Bacteria</taxon>
        <taxon>Bacillati</taxon>
        <taxon>Bacillota</taxon>
        <taxon>Clostridia</taxon>
        <taxon>Eubacteriales</taxon>
        <taxon>Clostridiaceae</taxon>
        <taxon>Clostridium</taxon>
    </lineage>
</organism>
<dbReference type="Pfam" id="PF00491">
    <property type="entry name" value="Arginase"/>
    <property type="match status" value="1"/>
</dbReference>
<sequence>MEINLLGVPLFYGCDNPGVENGPNTLRENNLLNIFEANNHKIYDLGNLYVQSIDVNEKYKDNDKLKYLSPIIEVNNNLAHWVYCSLKSNNFPLIIGGDHSLGLGTLAGSSKYFGDDFGVVWVDAHGDINTLESSPSGNIHGMPLAASMGIGHDSLTNVYFKGRKVNPNKVFILCARDLDEGELKLIKELGLNVWTSSTIKELGIEKVVDMLLNTINKLNINNIHLSFDIDCTDPSLIPGTGTPVEEGMDLREAKYIINKLFNTKKVKAMDFVEFNPEIEYDTTLKNCLELLKCISECIN</sequence>
<reference evidence="14 15" key="1">
    <citation type="submission" date="2019-10" db="EMBL/GenBank/DDBJ databases">
        <title>The Genome Sequence of Clostridium tarantellae Isolated from Fish Brain.</title>
        <authorList>
            <person name="Bano L."/>
            <person name="Kiel M."/>
            <person name="Sales G."/>
            <person name="Doxey A.C."/>
            <person name="Mansfield M.J."/>
            <person name="Schiavone M."/>
            <person name="Rossetto O."/>
            <person name="Pirazzini M."/>
            <person name="Dobrindt U."/>
            <person name="Montecucco C."/>
        </authorList>
    </citation>
    <scope>NUCLEOTIDE SEQUENCE [LARGE SCALE GENOMIC DNA]</scope>
    <source>
        <strain evidence="14 15">DSM 3997</strain>
    </source>
</reference>
<evidence type="ECO:0000256" key="11">
    <source>
        <dbReference type="PROSITE-ProRule" id="PRU00742"/>
    </source>
</evidence>
<keyword evidence="4 13" id="KW-0056">Arginine metabolism</keyword>
<protein>
    <recommendedName>
        <fullName evidence="3 9">Arginase</fullName>
        <ecNumber evidence="2 9">3.5.3.1</ecNumber>
    </recommendedName>
</protein>
<dbReference type="SUPFAM" id="SSF52768">
    <property type="entry name" value="Arginase/deacetylase"/>
    <property type="match status" value="1"/>
</dbReference>
<dbReference type="InterPro" id="IPR006035">
    <property type="entry name" value="Ureohydrolase"/>
</dbReference>
<dbReference type="PANTHER" id="PTHR43782:SF3">
    <property type="entry name" value="ARGINASE"/>
    <property type="match status" value="1"/>
</dbReference>
<evidence type="ECO:0000256" key="13">
    <source>
        <dbReference type="RuleBase" id="RU361159"/>
    </source>
</evidence>
<evidence type="ECO:0000256" key="3">
    <source>
        <dbReference type="ARBA" id="ARBA00018123"/>
    </source>
</evidence>
<dbReference type="Proteomes" id="UP000430345">
    <property type="component" value="Unassembled WGS sequence"/>
</dbReference>
<gene>
    <name evidence="14" type="primary">rocF</name>
    <name evidence="14" type="ORF">GBZ86_11220</name>
</gene>
<feature type="binding site" evidence="10">
    <location>
        <position position="230"/>
    </location>
    <ligand>
        <name>Mn(2+)</name>
        <dbReference type="ChEBI" id="CHEBI:29035"/>
        <label>1</label>
    </ligand>
</feature>
<evidence type="ECO:0000256" key="6">
    <source>
        <dbReference type="ARBA" id="ARBA00022801"/>
    </source>
</evidence>
<dbReference type="InterPro" id="IPR014033">
    <property type="entry name" value="Arginase"/>
</dbReference>
<dbReference type="EMBL" id="WHJC01000195">
    <property type="protein sequence ID" value="MPQ44329.1"/>
    <property type="molecule type" value="Genomic_DNA"/>
</dbReference>
<evidence type="ECO:0000256" key="10">
    <source>
        <dbReference type="PIRSR" id="PIRSR036979-1"/>
    </source>
</evidence>
<proteinExistence type="inferred from homology"/>
<keyword evidence="15" id="KW-1185">Reference proteome</keyword>
<evidence type="ECO:0000256" key="9">
    <source>
        <dbReference type="NCBIfam" id="TIGR01229"/>
    </source>
</evidence>
<dbReference type="EC" id="3.5.3.1" evidence="2 9"/>
<feature type="binding site" evidence="10">
    <location>
        <position position="125"/>
    </location>
    <ligand>
        <name>Mn(2+)</name>
        <dbReference type="ChEBI" id="CHEBI:29035"/>
        <label>1</label>
    </ligand>
</feature>
<dbReference type="GO" id="GO:0000050">
    <property type="term" value="P:urea cycle"/>
    <property type="evidence" value="ECO:0007669"/>
    <property type="project" value="UniProtKB-UniPathway"/>
</dbReference>
<evidence type="ECO:0000256" key="2">
    <source>
        <dbReference type="ARBA" id="ARBA00012168"/>
    </source>
</evidence>
<evidence type="ECO:0000313" key="14">
    <source>
        <dbReference type="EMBL" id="MPQ44329.1"/>
    </source>
</evidence>
<dbReference type="FunFam" id="3.40.800.10:FF:000012">
    <property type="entry name" value="Arginase"/>
    <property type="match status" value="1"/>
</dbReference>
<comment type="similarity">
    <text evidence="11 12">Belongs to the arginase family.</text>
</comment>
<dbReference type="OrthoDB" id="9788689at2"/>
<keyword evidence="5 10" id="KW-0479">Metal-binding</keyword>
<dbReference type="PANTHER" id="PTHR43782">
    <property type="entry name" value="ARGINASE"/>
    <property type="match status" value="1"/>
</dbReference>
<dbReference type="PROSITE" id="PS51409">
    <property type="entry name" value="ARGINASE_2"/>
    <property type="match status" value="1"/>
</dbReference>
<dbReference type="InterPro" id="IPR023696">
    <property type="entry name" value="Ureohydrolase_dom_sf"/>
</dbReference>
<comment type="catalytic activity">
    <reaction evidence="8 13">
        <text>L-arginine + H2O = urea + L-ornithine</text>
        <dbReference type="Rhea" id="RHEA:20569"/>
        <dbReference type="ChEBI" id="CHEBI:15377"/>
        <dbReference type="ChEBI" id="CHEBI:16199"/>
        <dbReference type="ChEBI" id="CHEBI:32682"/>
        <dbReference type="ChEBI" id="CHEBI:46911"/>
        <dbReference type="EC" id="3.5.3.1"/>
    </reaction>
</comment>
<feature type="binding site" evidence="10">
    <location>
        <position position="99"/>
    </location>
    <ligand>
        <name>Mn(2+)</name>
        <dbReference type="ChEBI" id="CHEBI:29035"/>
        <label>1</label>
    </ligand>
</feature>
<evidence type="ECO:0000313" key="15">
    <source>
        <dbReference type="Proteomes" id="UP000430345"/>
    </source>
</evidence>
<comment type="caution">
    <text evidence="14">The sequence shown here is derived from an EMBL/GenBank/DDBJ whole genome shotgun (WGS) entry which is preliminary data.</text>
</comment>
<evidence type="ECO:0000256" key="7">
    <source>
        <dbReference type="ARBA" id="ARBA00023211"/>
    </source>
</evidence>
<dbReference type="GO" id="GO:0005737">
    <property type="term" value="C:cytoplasm"/>
    <property type="evidence" value="ECO:0007669"/>
    <property type="project" value="TreeGrafter"/>
</dbReference>
<name>A0A6I1MVX4_9CLOT</name>
<dbReference type="InterPro" id="IPR020855">
    <property type="entry name" value="Ureohydrolase_Mn_BS"/>
</dbReference>
<dbReference type="GO" id="GO:0030145">
    <property type="term" value="F:manganese ion binding"/>
    <property type="evidence" value="ECO:0007669"/>
    <property type="project" value="TreeGrafter"/>
</dbReference>
<evidence type="ECO:0000256" key="12">
    <source>
        <dbReference type="RuleBase" id="RU003684"/>
    </source>
</evidence>
<dbReference type="Gene3D" id="3.40.800.10">
    <property type="entry name" value="Ureohydrolase domain"/>
    <property type="match status" value="1"/>
</dbReference>
<dbReference type="UniPathway" id="UPA00158">
    <property type="reaction ID" value="UER00270"/>
</dbReference>
<evidence type="ECO:0000256" key="1">
    <source>
        <dbReference type="ARBA" id="ARBA00005098"/>
    </source>
</evidence>